<dbReference type="GO" id="GO:0016740">
    <property type="term" value="F:transferase activity"/>
    <property type="evidence" value="ECO:0007669"/>
    <property type="project" value="UniProtKB-KW"/>
</dbReference>
<keyword evidence="2" id="KW-0808">Transferase</keyword>
<keyword evidence="3" id="KW-1185">Reference proteome</keyword>
<dbReference type="SMART" id="SM00587">
    <property type="entry name" value="CHK"/>
    <property type="match status" value="1"/>
</dbReference>
<dbReference type="Pfam" id="PF01636">
    <property type="entry name" value="APH"/>
    <property type="match status" value="1"/>
</dbReference>
<dbReference type="PANTHER" id="PTHR23020:SF41">
    <property type="entry name" value="AMINOGLYCOSIDE PHOSPHOTRANSFERASE DOMAIN-CONTAINING PROTEIN"/>
    <property type="match status" value="1"/>
</dbReference>
<dbReference type="InterPro" id="IPR052961">
    <property type="entry name" value="Oxido-Kinase-like_Enzymes"/>
</dbReference>
<name>A0A1H8VXA4_9ACTN</name>
<dbReference type="Gene3D" id="3.90.1200.10">
    <property type="match status" value="1"/>
</dbReference>
<evidence type="ECO:0000313" key="2">
    <source>
        <dbReference type="EMBL" id="SEP19975.1"/>
    </source>
</evidence>
<feature type="domain" description="CHK kinase-like" evidence="1">
    <location>
        <begin position="127"/>
        <end position="303"/>
    </location>
</feature>
<dbReference type="STRING" id="673521.SAMN05660991_03864"/>
<dbReference type="InterPro" id="IPR011009">
    <property type="entry name" value="Kinase-like_dom_sf"/>
</dbReference>
<dbReference type="EMBL" id="FOEE01000014">
    <property type="protein sequence ID" value="SEP19975.1"/>
    <property type="molecule type" value="Genomic_DNA"/>
</dbReference>
<organism evidence="2 3">
    <name type="scientific">Trujillonella endophytica</name>
    <dbReference type="NCBI Taxonomy" id="673521"/>
    <lineage>
        <taxon>Bacteria</taxon>
        <taxon>Bacillati</taxon>
        <taxon>Actinomycetota</taxon>
        <taxon>Actinomycetes</taxon>
        <taxon>Geodermatophilales</taxon>
        <taxon>Geodermatophilaceae</taxon>
        <taxon>Trujillonella</taxon>
    </lineage>
</organism>
<sequence length="358" mass="38425">MSAGTEAAVASPPIPGTLAEALSPAWLTAALRTRFPDVEVHEVEAGPVISRVSTNARFRIGCTGVSEADLPRDLYVKGYFTDAGDGSADPVGMSEALFYGSVADRTGVRTLRSVYADADVATRASIVVTVDVEAQGGSFLDPLADYTPDQVAQSLEQYAQLHAATWLDPDLEHRRWLDTWLPTVLHGRGVPVIRGNFDGPIGAGVPAPTRDAQRLQDAYALVAGEAATASPWAVVHGDAHVGNLFLDAEGRSCLVDWQIVQRGPWYLDVGYHIASSLPAEQRRGAERDLLRHYLDALASHGVDPPAEDEARRLVRRGIVHGFYLWAITLKVAPPITTELLTRLGTAADDHDALSPASL</sequence>
<dbReference type="Proteomes" id="UP000198960">
    <property type="component" value="Unassembled WGS sequence"/>
</dbReference>
<reference evidence="3" key="1">
    <citation type="submission" date="2016-10" db="EMBL/GenBank/DDBJ databases">
        <authorList>
            <person name="Varghese N."/>
            <person name="Submissions S."/>
        </authorList>
    </citation>
    <scope>NUCLEOTIDE SEQUENCE [LARGE SCALE GENOMIC DNA]</scope>
    <source>
        <strain evidence="3">DSM 45413</strain>
    </source>
</reference>
<evidence type="ECO:0000259" key="1">
    <source>
        <dbReference type="SMART" id="SM00587"/>
    </source>
</evidence>
<protein>
    <submittedName>
        <fullName evidence="2">Phosphotransferase enzyme family protein</fullName>
    </submittedName>
</protein>
<dbReference type="SUPFAM" id="SSF56112">
    <property type="entry name" value="Protein kinase-like (PK-like)"/>
    <property type="match status" value="1"/>
</dbReference>
<dbReference type="RefSeq" id="WP_091947415.1">
    <property type="nucleotide sequence ID" value="NZ_FOEE01000014.1"/>
</dbReference>
<gene>
    <name evidence="2" type="ORF">SAMN05660991_03864</name>
</gene>
<dbReference type="PANTHER" id="PTHR23020">
    <property type="entry name" value="UNCHARACTERIZED NUCLEAR HORMONE RECEPTOR-RELATED"/>
    <property type="match status" value="1"/>
</dbReference>
<proteinExistence type="predicted"/>
<accession>A0A1H8VXA4</accession>
<dbReference type="OrthoDB" id="141068at2"/>
<evidence type="ECO:0000313" key="3">
    <source>
        <dbReference type="Proteomes" id="UP000198960"/>
    </source>
</evidence>
<dbReference type="InterPro" id="IPR002575">
    <property type="entry name" value="Aminoglycoside_PTrfase"/>
</dbReference>
<dbReference type="AlphaFoldDB" id="A0A1H8VXA4"/>
<dbReference type="InterPro" id="IPR015897">
    <property type="entry name" value="CHK_kinase-like"/>
</dbReference>